<sequence>MLHKKSSPRNSFGTDLDLSVIIALIAPLVNWLTGSDHLKSLFLVLFLIVYLHQLVQVPWELYNASRRRRPHPSFRSLNLQENEETVIKIQTRRAATELQRHEFAYLFLSMVTPFVGAALLRSILRTINGVDSISWFSTTLFVLAAGVRPWGHLTSRLRDHTSSLHDSIHYPSPDTQFIVDSRLQAAVDRINNLEQELSTVKRAMVMRAYVDDMHEEINSALQDTERTIRKQERRAESTRNSYDTRLAMLEKIVSRIERTRGERVRGTALSGTSTTNGHQYKSLEFVVDPIFHFLRALANSLTFDYFDPPSTQTSPKTPPAFMGPRPSLHHAKPPNWPWLETIEEDAMEQPNTDEHDEHPSFTRSNNEACQSDTDDVGVSRRSHRQSPRKMTNIIANVVSLPYRLAVGILVAISPPLQHFFH</sequence>
<gene>
    <name evidence="4" type="ORF">EDB92DRAFT_1801820</name>
</gene>
<feature type="transmembrane region" description="Helical" evidence="3">
    <location>
        <begin position="390"/>
        <end position="412"/>
    </location>
</feature>
<evidence type="ECO:0000256" key="1">
    <source>
        <dbReference type="SAM" id="Coils"/>
    </source>
</evidence>
<accession>A0AAD4LAE1</accession>
<keyword evidence="1" id="KW-0175">Coiled coil</keyword>
<evidence type="ECO:0000313" key="4">
    <source>
        <dbReference type="EMBL" id="KAH8986578.1"/>
    </source>
</evidence>
<feature type="compositionally biased region" description="Polar residues" evidence="2">
    <location>
        <begin position="361"/>
        <end position="371"/>
    </location>
</feature>
<name>A0AAD4LAE1_9AGAM</name>
<feature type="region of interest" description="Disordered" evidence="2">
    <location>
        <begin position="348"/>
        <end position="387"/>
    </location>
</feature>
<feature type="transmembrane region" description="Helical" evidence="3">
    <location>
        <begin position="103"/>
        <end position="120"/>
    </location>
</feature>
<reference evidence="4" key="1">
    <citation type="submission" date="2022-01" db="EMBL/GenBank/DDBJ databases">
        <title>Comparative genomics reveals a dynamic genome evolution in the ectomycorrhizal milk-cap (Lactarius) mushrooms.</title>
        <authorList>
            <consortium name="DOE Joint Genome Institute"/>
            <person name="Lebreton A."/>
            <person name="Tang N."/>
            <person name="Kuo A."/>
            <person name="LaButti K."/>
            <person name="Drula E."/>
            <person name="Barry K."/>
            <person name="Clum A."/>
            <person name="Lipzen A."/>
            <person name="Mousain D."/>
            <person name="Ng V."/>
            <person name="Wang R."/>
            <person name="Wang X."/>
            <person name="Dai Y."/>
            <person name="Henrissat B."/>
            <person name="Grigoriev I.V."/>
            <person name="Guerin-Laguette A."/>
            <person name="Yu F."/>
            <person name="Martin F.M."/>
        </authorList>
    </citation>
    <scope>NUCLEOTIDE SEQUENCE</scope>
    <source>
        <strain evidence="4">QP</strain>
    </source>
</reference>
<evidence type="ECO:0000256" key="3">
    <source>
        <dbReference type="SAM" id="Phobius"/>
    </source>
</evidence>
<comment type="caution">
    <text evidence="4">The sequence shown here is derived from an EMBL/GenBank/DDBJ whole genome shotgun (WGS) entry which is preliminary data.</text>
</comment>
<keyword evidence="3" id="KW-0812">Transmembrane</keyword>
<dbReference type="Proteomes" id="UP001201163">
    <property type="component" value="Unassembled WGS sequence"/>
</dbReference>
<dbReference type="AlphaFoldDB" id="A0AAD4LAE1"/>
<proteinExistence type="predicted"/>
<feature type="transmembrane region" description="Helical" evidence="3">
    <location>
        <begin position="132"/>
        <end position="151"/>
    </location>
</feature>
<feature type="coiled-coil region" evidence="1">
    <location>
        <begin position="183"/>
        <end position="241"/>
    </location>
</feature>
<feature type="transmembrane region" description="Helical" evidence="3">
    <location>
        <begin position="38"/>
        <end position="59"/>
    </location>
</feature>
<dbReference type="PANTHER" id="PTHR42032:SF1">
    <property type="entry name" value="YALI0E30679P"/>
    <property type="match status" value="1"/>
</dbReference>
<protein>
    <submittedName>
        <fullName evidence="4">Uncharacterized protein</fullName>
    </submittedName>
</protein>
<dbReference type="PANTHER" id="PTHR42032">
    <property type="entry name" value="YALI0E30679P"/>
    <property type="match status" value="1"/>
</dbReference>
<keyword evidence="3" id="KW-1133">Transmembrane helix</keyword>
<keyword evidence="5" id="KW-1185">Reference proteome</keyword>
<dbReference type="EMBL" id="JAKELL010000053">
    <property type="protein sequence ID" value="KAH8986578.1"/>
    <property type="molecule type" value="Genomic_DNA"/>
</dbReference>
<evidence type="ECO:0000313" key="5">
    <source>
        <dbReference type="Proteomes" id="UP001201163"/>
    </source>
</evidence>
<keyword evidence="3" id="KW-0472">Membrane</keyword>
<organism evidence="4 5">
    <name type="scientific">Lactarius akahatsu</name>
    <dbReference type="NCBI Taxonomy" id="416441"/>
    <lineage>
        <taxon>Eukaryota</taxon>
        <taxon>Fungi</taxon>
        <taxon>Dikarya</taxon>
        <taxon>Basidiomycota</taxon>
        <taxon>Agaricomycotina</taxon>
        <taxon>Agaricomycetes</taxon>
        <taxon>Russulales</taxon>
        <taxon>Russulaceae</taxon>
        <taxon>Lactarius</taxon>
    </lineage>
</organism>
<feature type="transmembrane region" description="Helical" evidence="3">
    <location>
        <begin position="12"/>
        <end position="32"/>
    </location>
</feature>
<evidence type="ECO:0000256" key="2">
    <source>
        <dbReference type="SAM" id="MobiDB-lite"/>
    </source>
</evidence>